<sequence>MKCCGRRICIEARGSAVYGSEAYGFAAYGGEALSAAQSRSHAS</sequence>
<dbReference type="AlphaFoldDB" id="B1G2B4"/>
<dbReference type="Proteomes" id="UP000005045">
    <property type="component" value="Unassembled WGS sequence"/>
</dbReference>
<name>B1G2B4_PARG4</name>
<comment type="caution">
    <text evidence="1">The sequence shown here is derived from an EMBL/GenBank/DDBJ whole genome shotgun (WGS) entry which is preliminary data.</text>
</comment>
<keyword evidence="2" id="KW-1185">Reference proteome</keyword>
<evidence type="ECO:0000313" key="1">
    <source>
        <dbReference type="EMBL" id="EDT09788.1"/>
    </source>
</evidence>
<organism evidence="1 2">
    <name type="scientific">Paraburkholderia graminis (strain ATCC 700544 / DSM 17151 / LMG 18924 / NCIMB 13744 / C4D1M)</name>
    <dbReference type="NCBI Taxonomy" id="396598"/>
    <lineage>
        <taxon>Bacteria</taxon>
        <taxon>Pseudomonadati</taxon>
        <taxon>Pseudomonadota</taxon>
        <taxon>Betaproteobacteria</taxon>
        <taxon>Burkholderiales</taxon>
        <taxon>Burkholderiaceae</taxon>
        <taxon>Paraburkholderia</taxon>
    </lineage>
</organism>
<reference evidence="1 2" key="1">
    <citation type="submission" date="2008-03" db="EMBL/GenBank/DDBJ databases">
        <title>Sequencing of the draft genome and assembly of Burkholderia graminis C4D1M.</title>
        <authorList>
            <consortium name="US DOE Joint Genome Institute (JGI-PGF)"/>
            <person name="Copeland A."/>
            <person name="Lucas S."/>
            <person name="Lapidus A."/>
            <person name="Glavina del Rio T."/>
            <person name="Dalin E."/>
            <person name="Tice H."/>
            <person name="Bruce D."/>
            <person name="Goodwin L."/>
            <person name="Pitluck S."/>
            <person name="Larimer F."/>
            <person name="Land M.L."/>
            <person name="Hauser L."/>
            <person name="Tiedje J."/>
            <person name="Richardson P."/>
        </authorList>
    </citation>
    <scope>NUCLEOTIDE SEQUENCE [LARGE SCALE GENOMIC DNA]</scope>
    <source>
        <strain evidence="2">ATCC 700544 / DSM 17151 / LMG 18924 / NCIMB 13744 / C4D1M</strain>
    </source>
</reference>
<gene>
    <name evidence="1" type="ORF">BgramDRAFT_3433</name>
</gene>
<evidence type="ECO:0000313" key="2">
    <source>
        <dbReference type="Proteomes" id="UP000005045"/>
    </source>
</evidence>
<dbReference type="EMBL" id="ABLD01000009">
    <property type="protein sequence ID" value="EDT09788.1"/>
    <property type="molecule type" value="Genomic_DNA"/>
</dbReference>
<proteinExistence type="predicted"/>
<protein>
    <submittedName>
        <fullName evidence="1">Uncharacterized protein</fullName>
    </submittedName>
</protein>
<accession>B1G2B4</accession>